<dbReference type="AlphaFoldDB" id="A0A7S8MWY7"/>
<organism evidence="4 5">
    <name type="scientific">Microbacterium schleiferi</name>
    <dbReference type="NCBI Taxonomy" id="69362"/>
    <lineage>
        <taxon>Bacteria</taxon>
        <taxon>Bacillati</taxon>
        <taxon>Actinomycetota</taxon>
        <taxon>Actinomycetes</taxon>
        <taxon>Micrococcales</taxon>
        <taxon>Microbacteriaceae</taxon>
        <taxon>Microbacterium</taxon>
    </lineage>
</organism>
<name>A0A7S8MWY7_9MICO</name>
<dbReference type="InterPro" id="IPR023186">
    <property type="entry name" value="IUNH"/>
</dbReference>
<dbReference type="PROSITE" id="PS01247">
    <property type="entry name" value="IUNH"/>
    <property type="match status" value="1"/>
</dbReference>
<proteinExistence type="predicted"/>
<dbReference type="Pfam" id="PF01156">
    <property type="entry name" value="IU_nuc_hydro"/>
    <property type="match status" value="1"/>
</dbReference>
<evidence type="ECO:0000259" key="3">
    <source>
        <dbReference type="Pfam" id="PF01156"/>
    </source>
</evidence>
<dbReference type="GO" id="GO:0008477">
    <property type="term" value="F:purine nucleosidase activity"/>
    <property type="evidence" value="ECO:0007669"/>
    <property type="project" value="TreeGrafter"/>
</dbReference>
<dbReference type="GO" id="GO:0045437">
    <property type="term" value="F:uridine nucleosidase activity"/>
    <property type="evidence" value="ECO:0007669"/>
    <property type="project" value="UniProtKB-ARBA"/>
</dbReference>
<dbReference type="GO" id="GO:0005829">
    <property type="term" value="C:cytosol"/>
    <property type="evidence" value="ECO:0007669"/>
    <property type="project" value="TreeGrafter"/>
</dbReference>
<protein>
    <submittedName>
        <fullName evidence="4">Nucleoside hydrolase</fullName>
    </submittedName>
</protein>
<gene>
    <name evidence="4" type="ORF">IT882_15210</name>
</gene>
<keyword evidence="2" id="KW-0326">Glycosidase</keyword>
<dbReference type="SUPFAM" id="SSF53590">
    <property type="entry name" value="Nucleoside hydrolase"/>
    <property type="match status" value="1"/>
</dbReference>
<evidence type="ECO:0000256" key="2">
    <source>
        <dbReference type="ARBA" id="ARBA00023295"/>
    </source>
</evidence>
<keyword evidence="5" id="KW-1185">Reference proteome</keyword>
<dbReference type="PANTHER" id="PTHR12304">
    <property type="entry name" value="INOSINE-URIDINE PREFERRING NUCLEOSIDE HYDROLASE"/>
    <property type="match status" value="1"/>
</dbReference>
<dbReference type="InterPro" id="IPR036452">
    <property type="entry name" value="Ribo_hydro-like"/>
</dbReference>
<dbReference type="RefSeq" id="WP_195692540.1">
    <property type="nucleotide sequence ID" value="NZ_CP064760.1"/>
</dbReference>
<evidence type="ECO:0000256" key="1">
    <source>
        <dbReference type="ARBA" id="ARBA00022801"/>
    </source>
</evidence>
<accession>A0A7S8MWY7</accession>
<evidence type="ECO:0000313" key="4">
    <source>
        <dbReference type="EMBL" id="QPE04463.1"/>
    </source>
</evidence>
<dbReference type="KEGG" id="msf:IT882_15210"/>
<dbReference type="EMBL" id="CP064760">
    <property type="protein sequence ID" value="QPE04463.1"/>
    <property type="molecule type" value="Genomic_DNA"/>
</dbReference>
<sequence>MTAPLPLYLDCDTGIDDTVALAYLLRSPAAELVGIGTVSGNTDAAQAARNTLDLLALAGSPHIPVAVGAHDHLTHPYGGGAPHVHGDNGIGGVILPGSSASPDTRDAADLLLDLSHTHAGSLHILTIGPVTNIAIALQRDPTLPSRISGVTAMGGAALVPGNSTPAAEANIFNDPAAADALARADWDVTFVPLDVTMNHILTDDDRELLLSSADPFARAVGEILDHYLDFYVPQFGERLSPLHDPLAAMAALGAPGIGRSLRVPVVIDTTDGPSRGSTVVDMRGQRLGPRDHEGVRTRVLFEGADTLTEHLVSTILGASTTP</sequence>
<evidence type="ECO:0000313" key="5">
    <source>
        <dbReference type="Proteomes" id="UP000594480"/>
    </source>
</evidence>
<dbReference type="Proteomes" id="UP000594480">
    <property type="component" value="Chromosome"/>
</dbReference>
<keyword evidence="1 4" id="KW-0378">Hydrolase</keyword>
<dbReference type="PANTHER" id="PTHR12304:SF4">
    <property type="entry name" value="URIDINE NUCLEOSIDASE"/>
    <property type="match status" value="1"/>
</dbReference>
<dbReference type="InterPro" id="IPR001910">
    <property type="entry name" value="Inosine/uridine_hydrolase_dom"/>
</dbReference>
<reference evidence="4 5" key="1">
    <citation type="submission" date="2020-11" db="EMBL/GenBank/DDBJ databases">
        <title>Amino acid is mineralized and recycled by bacteria in oceanic microbiome.</title>
        <authorList>
            <person name="Zheng L.Y."/>
        </authorList>
    </citation>
    <scope>NUCLEOTIDE SEQUENCE [LARGE SCALE GENOMIC DNA]</scope>
    <source>
        <strain evidence="4 5">A32-1</strain>
    </source>
</reference>
<dbReference type="GO" id="GO:0006152">
    <property type="term" value="P:purine nucleoside catabolic process"/>
    <property type="evidence" value="ECO:0007669"/>
    <property type="project" value="TreeGrafter"/>
</dbReference>
<feature type="domain" description="Inosine/uridine-preferring nucleoside hydrolase" evidence="3">
    <location>
        <begin position="8"/>
        <end position="291"/>
    </location>
</feature>
<dbReference type="Gene3D" id="3.90.245.10">
    <property type="entry name" value="Ribonucleoside hydrolase-like"/>
    <property type="match status" value="1"/>
</dbReference>
<dbReference type="InterPro" id="IPR015910">
    <property type="entry name" value="I/U_nuclsd_hydro_CS"/>
</dbReference>